<name>A0A086K6Q5_TOXGO</name>
<evidence type="ECO:0000313" key="2">
    <source>
        <dbReference type="EMBL" id="KFG40073.1"/>
    </source>
</evidence>
<gene>
    <name evidence="2" type="ORF">TGDOM2_286170</name>
</gene>
<sequence length="276" mass="31240">MATVLTKKHTRRGETEETGEGELQEKTGHLRETRRGHPQEWRAKREETESQVSRPKEERQQAERFCLGTEPQRQALPTGLASLKLTFTSKNWPLSIRRRRRSSPVKWKHLCRLLRLSLPTLSRTPPGKVSLHFPAGVRRRLSPFRSRRSAAPRLGCPHTAWHSDGDRASRDASRRLLEQTETQKPVAGTEFFPSMHSKRGRQVVVASAPQLARQRNCAAVPVPVHRLLRTGDSFGVRTFFRRPKRLFSFRGFFSLAVCGGRTHAGGTAKTLSLGGC</sequence>
<feature type="region of interest" description="Disordered" evidence="1">
    <location>
        <begin position="1"/>
        <end position="61"/>
    </location>
</feature>
<comment type="caution">
    <text evidence="2">The sequence shown here is derived from an EMBL/GenBank/DDBJ whole genome shotgun (WGS) entry which is preliminary data.</text>
</comment>
<accession>A0A086K6Q5</accession>
<feature type="compositionally biased region" description="Basic residues" evidence="1">
    <location>
        <begin position="1"/>
        <end position="11"/>
    </location>
</feature>
<protein>
    <submittedName>
        <fullName evidence="2">Uncharacterized protein</fullName>
    </submittedName>
</protein>
<dbReference type="VEuPathDB" id="ToxoDB:TGDOM2_286170"/>
<evidence type="ECO:0000313" key="3">
    <source>
        <dbReference type="Proteomes" id="UP000028837"/>
    </source>
</evidence>
<feature type="region of interest" description="Disordered" evidence="1">
    <location>
        <begin position="144"/>
        <end position="171"/>
    </location>
</feature>
<dbReference type="AlphaFoldDB" id="A0A086K6Q5"/>
<proteinExistence type="predicted"/>
<evidence type="ECO:0000256" key="1">
    <source>
        <dbReference type="SAM" id="MobiDB-lite"/>
    </source>
</evidence>
<feature type="compositionally biased region" description="Basic and acidic residues" evidence="1">
    <location>
        <begin position="23"/>
        <end position="61"/>
    </location>
</feature>
<feature type="compositionally biased region" description="Basic and acidic residues" evidence="1">
    <location>
        <begin position="161"/>
        <end position="171"/>
    </location>
</feature>
<organism evidence="2 3">
    <name type="scientific">Toxoplasma gondii GAB2-2007-GAL-DOM2</name>
    <dbReference type="NCBI Taxonomy" id="1130820"/>
    <lineage>
        <taxon>Eukaryota</taxon>
        <taxon>Sar</taxon>
        <taxon>Alveolata</taxon>
        <taxon>Apicomplexa</taxon>
        <taxon>Conoidasida</taxon>
        <taxon>Coccidia</taxon>
        <taxon>Eucoccidiorida</taxon>
        <taxon>Eimeriorina</taxon>
        <taxon>Sarcocystidae</taxon>
        <taxon>Toxoplasma</taxon>
    </lineage>
</organism>
<dbReference type="Proteomes" id="UP000028837">
    <property type="component" value="Unassembled WGS sequence"/>
</dbReference>
<feature type="non-terminal residue" evidence="2">
    <location>
        <position position="276"/>
    </location>
</feature>
<dbReference type="EMBL" id="AHZU02000796">
    <property type="protein sequence ID" value="KFG40073.1"/>
    <property type="molecule type" value="Genomic_DNA"/>
</dbReference>
<reference evidence="2 3" key="1">
    <citation type="submission" date="2014-02" db="EMBL/GenBank/DDBJ databases">
        <authorList>
            <person name="Sibley D."/>
            <person name="Venepally P."/>
            <person name="Karamycheva S."/>
            <person name="Hadjithomas M."/>
            <person name="Khan A."/>
            <person name="Brunk B."/>
            <person name="Roos D."/>
            <person name="Caler E."/>
            <person name="Lorenzi H."/>
        </authorList>
    </citation>
    <scope>NUCLEOTIDE SEQUENCE [LARGE SCALE GENOMIC DNA]</scope>
    <source>
        <strain evidence="2 3">GAB2-2007-GAL-DOM2</strain>
    </source>
</reference>